<dbReference type="PANTHER" id="PTHR43775">
    <property type="entry name" value="FATTY ACID SYNTHASE"/>
    <property type="match status" value="1"/>
</dbReference>
<dbReference type="GO" id="GO:0016491">
    <property type="term" value="F:oxidoreductase activity"/>
    <property type="evidence" value="ECO:0007669"/>
    <property type="project" value="UniProtKB-KW"/>
</dbReference>
<dbReference type="InterPro" id="IPR014030">
    <property type="entry name" value="Ketoacyl_synth_N"/>
</dbReference>
<keyword evidence="5" id="KW-0560">Oxidoreductase</keyword>
<keyword evidence="6" id="KW-0443">Lipid metabolism</keyword>
<protein>
    <recommendedName>
        <fullName evidence="10">Beta-ketoacyl synthase-like N-terminal domain-containing protein</fullName>
    </recommendedName>
</protein>
<evidence type="ECO:0000256" key="5">
    <source>
        <dbReference type="ARBA" id="ARBA00023002"/>
    </source>
</evidence>
<keyword evidence="3" id="KW-0276">Fatty acid metabolism</keyword>
<comment type="caution">
    <text evidence="11">The sequence shown here is derived from an EMBL/GenBank/DDBJ whole genome shotgun (WGS) entry which is preliminary data.</text>
</comment>
<dbReference type="Proteomes" id="UP000708208">
    <property type="component" value="Unassembled WGS sequence"/>
</dbReference>
<dbReference type="OrthoDB" id="329835at2759"/>
<keyword evidence="8" id="KW-0511">Multifunctional enzyme</keyword>
<keyword evidence="4" id="KW-0521">NADP</keyword>
<organism evidence="11 12">
    <name type="scientific">Allacma fusca</name>
    <dbReference type="NCBI Taxonomy" id="39272"/>
    <lineage>
        <taxon>Eukaryota</taxon>
        <taxon>Metazoa</taxon>
        <taxon>Ecdysozoa</taxon>
        <taxon>Arthropoda</taxon>
        <taxon>Hexapoda</taxon>
        <taxon>Collembola</taxon>
        <taxon>Symphypleona</taxon>
        <taxon>Sminthuridae</taxon>
        <taxon>Allacma</taxon>
    </lineage>
</organism>
<keyword evidence="7" id="KW-0275">Fatty acid biosynthesis</keyword>
<evidence type="ECO:0000256" key="2">
    <source>
        <dbReference type="ARBA" id="ARBA00022516"/>
    </source>
</evidence>
<evidence type="ECO:0000256" key="1">
    <source>
        <dbReference type="ARBA" id="ARBA00022450"/>
    </source>
</evidence>
<feature type="region of interest" description="Disordered" evidence="9">
    <location>
        <begin position="173"/>
        <end position="209"/>
    </location>
</feature>
<dbReference type="Pfam" id="PF00109">
    <property type="entry name" value="ketoacyl-synt"/>
    <property type="match status" value="1"/>
</dbReference>
<feature type="domain" description="Beta-ketoacyl synthase-like N-terminal" evidence="10">
    <location>
        <begin position="27"/>
        <end position="93"/>
    </location>
</feature>
<sequence>MNLNKFSVCIVYHPITTDNEIVIGNYTYEAIVDAGINPAEIQGSKTGVFVGGVDNSAQAIWSRYASPDKVNKYGELGNVGSMFSNRLSYAFNLNDITLELVAPSNGHQANDSKTTRSLGPDSIIKFRGRNEVTTEDHIYTVSDDAFINDGFNTKDGLGASTAAEEEIIFRNEANDAQYSSPPVATGRHGSSGSQVGTGTILKHSSTSKS</sequence>
<dbReference type="GO" id="GO:0006633">
    <property type="term" value="P:fatty acid biosynthetic process"/>
    <property type="evidence" value="ECO:0007669"/>
    <property type="project" value="UniProtKB-KW"/>
</dbReference>
<evidence type="ECO:0000313" key="12">
    <source>
        <dbReference type="Proteomes" id="UP000708208"/>
    </source>
</evidence>
<feature type="compositionally biased region" description="Polar residues" evidence="9">
    <location>
        <begin position="174"/>
        <end position="209"/>
    </location>
</feature>
<evidence type="ECO:0000256" key="7">
    <source>
        <dbReference type="ARBA" id="ARBA00023160"/>
    </source>
</evidence>
<dbReference type="AlphaFoldDB" id="A0A8J2KHX8"/>
<keyword evidence="2" id="KW-0444">Lipid biosynthesis</keyword>
<proteinExistence type="predicted"/>
<accession>A0A8J2KHX8</accession>
<keyword evidence="12" id="KW-1185">Reference proteome</keyword>
<dbReference type="EMBL" id="CAJVCH010291352">
    <property type="protein sequence ID" value="CAG7785199.1"/>
    <property type="molecule type" value="Genomic_DNA"/>
</dbReference>
<dbReference type="GO" id="GO:0004312">
    <property type="term" value="F:fatty acid synthase activity"/>
    <property type="evidence" value="ECO:0007669"/>
    <property type="project" value="TreeGrafter"/>
</dbReference>
<reference evidence="11" key="1">
    <citation type="submission" date="2021-06" db="EMBL/GenBank/DDBJ databases">
        <authorList>
            <person name="Hodson N. C."/>
            <person name="Mongue J. A."/>
            <person name="Jaron S. K."/>
        </authorList>
    </citation>
    <scope>NUCLEOTIDE SEQUENCE</scope>
</reference>
<gene>
    <name evidence="11" type="ORF">AFUS01_LOCUS23838</name>
</gene>
<evidence type="ECO:0000256" key="3">
    <source>
        <dbReference type="ARBA" id="ARBA00022832"/>
    </source>
</evidence>
<evidence type="ECO:0000256" key="9">
    <source>
        <dbReference type="SAM" id="MobiDB-lite"/>
    </source>
</evidence>
<name>A0A8J2KHX8_9HEXA</name>
<dbReference type="PANTHER" id="PTHR43775:SF7">
    <property type="entry name" value="FATTY ACID SYNTHASE"/>
    <property type="match status" value="1"/>
</dbReference>
<evidence type="ECO:0000256" key="6">
    <source>
        <dbReference type="ARBA" id="ARBA00023098"/>
    </source>
</evidence>
<keyword evidence="1" id="KW-0596">Phosphopantetheine</keyword>
<dbReference type="InterPro" id="IPR050091">
    <property type="entry name" value="PKS_NRPS_Biosynth_Enz"/>
</dbReference>
<evidence type="ECO:0000256" key="4">
    <source>
        <dbReference type="ARBA" id="ARBA00022857"/>
    </source>
</evidence>
<evidence type="ECO:0000259" key="10">
    <source>
        <dbReference type="Pfam" id="PF00109"/>
    </source>
</evidence>
<evidence type="ECO:0000313" key="11">
    <source>
        <dbReference type="EMBL" id="CAG7785199.1"/>
    </source>
</evidence>
<evidence type="ECO:0000256" key="8">
    <source>
        <dbReference type="ARBA" id="ARBA00023268"/>
    </source>
</evidence>